<dbReference type="PANTHER" id="PTHR34794:SF1">
    <property type="entry name" value="OS10G0101800 PROTEIN"/>
    <property type="match status" value="1"/>
</dbReference>
<evidence type="ECO:0000313" key="3">
    <source>
        <dbReference type="EMBL" id="WOK91682.1"/>
    </source>
</evidence>
<dbReference type="PANTHER" id="PTHR34794">
    <property type="entry name" value="EXPRESSED PROTEIN"/>
    <property type="match status" value="1"/>
</dbReference>
<gene>
    <name evidence="3" type="ORF">Cni_G00373</name>
</gene>
<accession>A0AAQ3JMM1</accession>
<protein>
    <submittedName>
        <fullName evidence="3">Formin-like protein 5</fullName>
    </submittedName>
</protein>
<evidence type="ECO:0000256" key="1">
    <source>
        <dbReference type="SAM" id="MobiDB-lite"/>
    </source>
</evidence>
<organism evidence="3 4">
    <name type="scientific">Canna indica</name>
    <name type="common">Indian-shot</name>
    <dbReference type="NCBI Taxonomy" id="4628"/>
    <lineage>
        <taxon>Eukaryota</taxon>
        <taxon>Viridiplantae</taxon>
        <taxon>Streptophyta</taxon>
        <taxon>Embryophyta</taxon>
        <taxon>Tracheophyta</taxon>
        <taxon>Spermatophyta</taxon>
        <taxon>Magnoliopsida</taxon>
        <taxon>Liliopsida</taxon>
        <taxon>Zingiberales</taxon>
        <taxon>Cannaceae</taxon>
        <taxon>Canna</taxon>
    </lineage>
</organism>
<keyword evidence="4" id="KW-1185">Reference proteome</keyword>
<evidence type="ECO:0000313" key="4">
    <source>
        <dbReference type="Proteomes" id="UP001327560"/>
    </source>
</evidence>
<dbReference type="EMBL" id="CP136890">
    <property type="protein sequence ID" value="WOK91682.1"/>
    <property type="molecule type" value="Genomic_DNA"/>
</dbReference>
<feature type="compositionally biased region" description="Low complexity" evidence="1">
    <location>
        <begin position="1"/>
        <end position="15"/>
    </location>
</feature>
<dbReference type="InterPro" id="IPR039610">
    <property type="entry name" value="VQ29"/>
</dbReference>
<proteinExistence type="predicted"/>
<feature type="domain" description="VQ" evidence="2">
    <location>
        <begin position="39"/>
        <end position="61"/>
    </location>
</feature>
<dbReference type="AlphaFoldDB" id="A0AAQ3JMM1"/>
<reference evidence="3 4" key="1">
    <citation type="submission" date="2023-10" db="EMBL/GenBank/DDBJ databases">
        <title>Chromosome-scale genome assembly provides insights into flower coloration mechanisms of Canna indica.</title>
        <authorList>
            <person name="Li C."/>
        </authorList>
    </citation>
    <scope>NUCLEOTIDE SEQUENCE [LARGE SCALE GENOMIC DNA]</scope>
    <source>
        <tissue evidence="3">Flower</tissue>
    </source>
</reference>
<sequence length="122" mass="13699">MQKPSPSFESAAPAPGNRNKLHPTTPARPWKKPADHPRSPKVYQVDPRGFRDLVQRLTGMPRRPAPRPPAATAVAPVTSMVYSDNNKYLMLEAEEDPRLNFYGEWGAFGLLDQVNLQGEEYN</sequence>
<dbReference type="Pfam" id="PF05678">
    <property type="entry name" value="VQ"/>
    <property type="match status" value="1"/>
</dbReference>
<feature type="region of interest" description="Disordered" evidence="1">
    <location>
        <begin position="1"/>
        <end position="48"/>
    </location>
</feature>
<dbReference type="Proteomes" id="UP001327560">
    <property type="component" value="Chromosome 1"/>
</dbReference>
<name>A0AAQ3JMM1_9LILI</name>
<dbReference type="InterPro" id="IPR008889">
    <property type="entry name" value="VQ"/>
</dbReference>
<evidence type="ECO:0000259" key="2">
    <source>
        <dbReference type="Pfam" id="PF05678"/>
    </source>
</evidence>